<feature type="compositionally biased region" description="Basic residues" evidence="1">
    <location>
        <begin position="134"/>
        <end position="144"/>
    </location>
</feature>
<feature type="chain" id="PRO_5004834726" evidence="2">
    <location>
        <begin position="23"/>
        <end position="155"/>
    </location>
</feature>
<feature type="signal peptide" evidence="2">
    <location>
        <begin position="1"/>
        <end position="22"/>
    </location>
</feature>
<dbReference type="OrthoDB" id="4759826at2759"/>
<protein>
    <submittedName>
        <fullName evidence="3">Uncharacterized protein</fullName>
    </submittedName>
</protein>
<sequence>MHAPSIIQLAVTGLLAASAASGFQVTGPRDLARPLAGALVAYALPALASAESIEAREPHHKGRGKKAGAKRDEAAELETREPHHKGRGKKAGAKRAEDETADDVVEDDVDVEDEVDDEVDDEEEAGAEIEARAPHHKGRGKKAGARREIAARHHK</sequence>
<accession>W3XIA2</accession>
<dbReference type="OMA" id="EPHHKGR"/>
<evidence type="ECO:0000256" key="2">
    <source>
        <dbReference type="SAM" id="SignalP"/>
    </source>
</evidence>
<dbReference type="EMBL" id="KI912110">
    <property type="protein sequence ID" value="ETS85740.1"/>
    <property type="molecule type" value="Genomic_DNA"/>
</dbReference>
<name>W3XIA2_PESFW</name>
<evidence type="ECO:0000313" key="4">
    <source>
        <dbReference type="Proteomes" id="UP000030651"/>
    </source>
</evidence>
<feature type="compositionally biased region" description="Basic residues" evidence="1">
    <location>
        <begin position="58"/>
        <end position="68"/>
    </location>
</feature>
<feature type="region of interest" description="Disordered" evidence="1">
    <location>
        <begin position="49"/>
        <end position="155"/>
    </location>
</feature>
<dbReference type="AlphaFoldDB" id="W3XIA2"/>
<keyword evidence="4" id="KW-1185">Reference proteome</keyword>
<feature type="compositionally biased region" description="Basic and acidic residues" evidence="1">
    <location>
        <begin position="145"/>
        <end position="155"/>
    </location>
</feature>
<dbReference type="Proteomes" id="UP000030651">
    <property type="component" value="Unassembled WGS sequence"/>
</dbReference>
<evidence type="ECO:0000256" key="1">
    <source>
        <dbReference type="SAM" id="MobiDB-lite"/>
    </source>
</evidence>
<organism evidence="3 4">
    <name type="scientific">Pestalotiopsis fici (strain W106-1 / CGMCC3.15140)</name>
    <dbReference type="NCBI Taxonomy" id="1229662"/>
    <lineage>
        <taxon>Eukaryota</taxon>
        <taxon>Fungi</taxon>
        <taxon>Dikarya</taxon>
        <taxon>Ascomycota</taxon>
        <taxon>Pezizomycotina</taxon>
        <taxon>Sordariomycetes</taxon>
        <taxon>Xylariomycetidae</taxon>
        <taxon>Amphisphaeriales</taxon>
        <taxon>Sporocadaceae</taxon>
        <taxon>Pestalotiopsis</taxon>
    </lineage>
</organism>
<dbReference type="KEGG" id="pfy:PFICI_03765"/>
<dbReference type="RefSeq" id="XP_007830537.1">
    <property type="nucleotide sequence ID" value="XM_007832346.1"/>
</dbReference>
<feature type="compositionally biased region" description="Basic residues" evidence="1">
    <location>
        <begin position="82"/>
        <end position="93"/>
    </location>
</feature>
<feature type="compositionally biased region" description="Acidic residues" evidence="1">
    <location>
        <begin position="99"/>
        <end position="127"/>
    </location>
</feature>
<feature type="compositionally biased region" description="Basic and acidic residues" evidence="1">
    <location>
        <begin position="69"/>
        <end position="81"/>
    </location>
</feature>
<reference evidence="4" key="1">
    <citation type="journal article" date="2015" name="BMC Genomics">
        <title>Genomic and transcriptomic analysis of the endophytic fungus Pestalotiopsis fici reveals its lifestyle and high potential for synthesis of natural products.</title>
        <authorList>
            <person name="Wang X."/>
            <person name="Zhang X."/>
            <person name="Liu L."/>
            <person name="Xiang M."/>
            <person name="Wang W."/>
            <person name="Sun X."/>
            <person name="Che Y."/>
            <person name="Guo L."/>
            <person name="Liu G."/>
            <person name="Guo L."/>
            <person name="Wang C."/>
            <person name="Yin W.B."/>
            <person name="Stadler M."/>
            <person name="Zhang X."/>
            <person name="Liu X."/>
        </authorList>
    </citation>
    <scope>NUCLEOTIDE SEQUENCE [LARGE SCALE GENOMIC DNA]</scope>
    <source>
        <strain evidence="4">W106-1 / CGMCC3.15140</strain>
    </source>
</reference>
<keyword evidence="2" id="KW-0732">Signal</keyword>
<dbReference type="HOGENOM" id="CLU_142994_0_0_1"/>
<dbReference type="InParanoid" id="W3XIA2"/>
<evidence type="ECO:0000313" key="3">
    <source>
        <dbReference type="EMBL" id="ETS85740.1"/>
    </source>
</evidence>
<dbReference type="eggNOG" id="ENOG502R94S">
    <property type="taxonomic scope" value="Eukaryota"/>
</dbReference>
<gene>
    <name evidence="3" type="ORF">PFICI_03765</name>
</gene>
<proteinExistence type="predicted"/>
<dbReference type="GeneID" id="19268778"/>